<feature type="domain" description="SOCS box" evidence="5">
    <location>
        <begin position="389"/>
        <end position="427"/>
    </location>
</feature>
<sequence>MNRPRAVLGLAEEDNRTLSRREAADHLLKARFLEALTRNDAVEVAKILRTTSIEIDTVLDVEDRDMILASYKQGYWLPSYKLDTSWGMGLHVCMMYNALESAIVLLQNGAAVNRKPNGKTPLHVACTVSNADCVGLLLDWGARINSMSLSGHTPLHYCITQESLDCAKHLVLKGANINMPGEENQDTPLHTAARYGIPELVAFYIAHGADINAVNGYMETPLITAAFWAMDICERTYSSDHHLVCRILLDHNANVHIYEEDKKTVLHKACWNCDHVLIQMLLEAGAKTNAMDINGCAAIQYLLKVTQIRPWAIPERCYQLLLNYGAARVYPPQFHKVLQACHEYPRAVEVMVNSYEHIKYTKKWRAAIPEAVYERYRNFYDSLFAVCTNNPHTLQHLARCTIRAAMSNHCERGVQQLPLPSSVKKYLLLEPVGIIY</sequence>
<keyword evidence="7" id="KW-1185">Reference proteome</keyword>
<dbReference type="GO" id="GO:0016567">
    <property type="term" value="P:protein ubiquitination"/>
    <property type="evidence" value="ECO:0007669"/>
    <property type="project" value="UniProtKB-UniPathway"/>
</dbReference>
<name>A0A671MCY0_9TELE</name>
<dbReference type="InterPro" id="IPR036770">
    <property type="entry name" value="Ankyrin_rpt-contain_sf"/>
</dbReference>
<dbReference type="SUPFAM" id="SSF48403">
    <property type="entry name" value="Ankyrin repeat"/>
    <property type="match status" value="1"/>
</dbReference>
<dbReference type="PANTHER" id="PTHR24198">
    <property type="entry name" value="ANKYRIN REPEAT AND PROTEIN KINASE DOMAIN-CONTAINING PROTEIN"/>
    <property type="match status" value="1"/>
</dbReference>
<dbReference type="FunFam" id="1.10.750.20:FF:000001">
    <property type="entry name" value="Ankyrin repeat and SOCS box containing 1"/>
    <property type="match status" value="1"/>
</dbReference>
<dbReference type="Gene3D" id="1.10.750.20">
    <property type="entry name" value="SOCS box"/>
    <property type="match status" value="1"/>
</dbReference>
<dbReference type="Proteomes" id="UP000472260">
    <property type="component" value="Unassembled WGS sequence"/>
</dbReference>
<reference evidence="6" key="2">
    <citation type="submission" date="2025-09" db="UniProtKB">
        <authorList>
            <consortium name="Ensembl"/>
        </authorList>
    </citation>
    <scope>IDENTIFICATION</scope>
</reference>
<dbReference type="GO" id="GO:0035556">
    <property type="term" value="P:intracellular signal transduction"/>
    <property type="evidence" value="ECO:0007669"/>
    <property type="project" value="InterPro"/>
</dbReference>
<feature type="repeat" description="ANK" evidence="4">
    <location>
        <begin position="184"/>
        <end position="216"/>
    </location>
</feature>
<accession>A0A671MCY0</accession>
<evidence type="ECO:0000256" key="1">
    <source>
        <dbReference type="ARBA" id="ARBA00004906"/>
    </source>
</evidence>
<evidence type="ECO:0000256" key="4">
    <source>
        <dbReference type="PROSITE-ProRule" id="PRU00023"/>
    </source>
</evidence>
<evidence type="ECO:0000313" key="7">
    <source>
        <dbReference type="Proteomes" id="UP000472260"/>
    </source>
</evidence>
<dbReference type="PANTHER" id="PTHR24198:SF173">
    <property type="entry name" value="ANKYRIN REPEAT AND SOCS BOX PROTEIN 10-RELATED"/>
    <property type="match status" value="1"/>
</dbReference>
<proteinExistence type="predicted"/>
<dbReference type="GeneID" id="107665668"/>
<evidence type="ECO:0000256" key="3">
    <source>
        <dbReference type="ARBA" id="ARBA00023043"/>
    </source>
</evidence>
<dbReference type="InterPro" id="IPR036036">
    <property type="entry name" value="SOCS_box-like_dom_sf"/>
</dbReference>
<dbReference type="Pfam" id="PF07525">
    <property type="entry name" value="SOCS_box"/>
    <property type="match status" value="1"/>
</dbReference>
<protein>
    <submittedName>
        <fullName evidence="6">Ankyrin repeat and SOCS box protein 4-like</fullName>
    </submittedName>
</protein>
<dbReference type="InterPro" id="IPR002110">
    <property type="entry name" value="Ankyrin_rpt"/>
</dbReference>
<dbReference type="PROSITE" id="PS50088">
    <property type="entry name" value="ANK_REPEAT"/>
    <property type="match status" value="4"/>
</dbReference>
<keyword evidence="2" id="KW-0677">Repeat</keyword>
<dbReference type="PROSITE" id="PS50225">
    <property type="entry name" value="SOCS"/>
    <property type="match status" value="1"/>
</dbReference>
<dbReference type="OrthoDB" id="539213at2759"/>
<evidence type="ECO:0000256" key="2">
    <source>
        <dbReference type="ARBA" id="ARBA00022737"/>
    </source>
</evidence>
<dbReference type="SMART" id="SM00248">
    <property type="entry name" value="ANK"/>
    <property type="match status" value="6"/>
</dbReference>
<gene>
    <name evidence="6" type="primary">LOC107665668</name>
</gene>
<dbReference type="PRINTS" id="PR01415">
    <property type="entry name" value="ANKYRIN"/>
</dbReference>
<dbReference type="UniPathway" id="UPA00143"/>
<dbReference type="Pfam" id="PF00023">
    <property type="entry name" value="Ank"/>
    <property type="match status" value="2"/>
</dbReference>
<dbReference type="Gene3D" id="1.25.40.20">
    <property type="entry name" value="Ankyrin repeat-containing domain"/>
    <property type="match status" value="2"/>
</dbReference>
<dbReference type="InterPro" id="IPR001496">
    <property type="entry name" value="SOCS_box"/>
</dbReference>
<dbReference type="SMART" id="SM00969">
    <property type="entry name" value="SOCS_box"/>
    <property type="match status" value="1"/>
</dbReference>
<evidence type="ECO:0000259" key="5">
    <source>
        <dbReference type="PROSITE" id="PS50225"/>
    </source>
</evidence>
<organism evidence="6 7">
    <name type="scientific">Sinocyclocheilus anshuiensis</name>
    <dbReference type="NCBI Taxonomy" id="1608454"/>
    <lineage>
        <taxon>Eukaryota</taxon>
        <taxon>Metazoa</taxon>
        <taxon>Chordata</taxon>
        <taxon>Craniata</taxon>
        <taxon>Vertebrata</taxon>
        <taxon>Euteleostomi</taxon>
        <taxon>Actinopterygii</taxon>
        <taxon>Neopterygii</taxon>
        <taxon>Teleostei</taxon>
        <taxon>Ostariophysi</taxon>
        <taxon>Cypriniformes</taxon>
        <taxon>Cyprinidae</taxon>
        <taxon>Cyprininae</taxon>
        <taxon>Sinocyclocheilus</taxon>
    </lineage>
</organism>
<dbReference type="SUPFAM" id="SSF158235">
    <property type="entry name" value="SOCS box-like"/>
    <property type="match status" value="1"/>
</dbReference>
<keyword evidence="3 4" id="KW-0040">ANK repeat</keyword>
<evidence type="ECO:0000313" key="6">
    <source>
        <dbReference type="Ensembl" id="ENSSANP00000030978.1"/>
    </source>
</evidence>
<feature type="repeat" description="ANK" evidence="4">
    <location>
        <begin position="150"/>
        <end position="182"/>
    </location>
</feature>
<dbReference type="CDD" id="cd03723">
    <property type="entry name" value="SOCS_ASB4_ASB18"/>
    <property type="match status" value="1"/>
</dbReference>
<feature type="repeat" description="ANK" evidence="4">
    <location>
        <begin position="261"/>
        <end position="293"/>
    </location>
</feature>
<comment type="pathway">
    <text evidence="1">Protein modification; protein ubiquitination.</text>
</comment>
<dbReference type="GO" id="GO:0005737">
    <property type="term" value="C:cytoplasm"/>
    <property type="evidence" value="ECO:0007669"/>
    <property type="project" value="TreeGrafter"/>
</dbReference>
<dbReference type="Ensembl" id="ENSSANT00000032978.1">
    <property type="protein sequence ID" value="ENSSANP00000030978.1"/>
    <property type="gene ID" value="ENSSANG00000015834.1"/>
</dbReference>
<dbReference type="KEGG" id="sanh:107665668"/>
<reference evidence="6" key="1">
    <citation type="submission" date="2025-08" db="UniProtKB">
        <authorList>
            <consortium name="Ensembl"/>
        </authorList>
    </citation>
    <scope>IDENTIFICATION</scope>
</reference>
<dbReference type="AlphaFoldDB" id="A0A671MCY0"/>
<dbReference type="RefSeq" id="XP_016312136.1">
    <property type="nucleotide sequence ID" value="XM_016456650.1"/>
</dbReference>
<dbReference type="PROSITE" id="PS50297">
    <property type="entry name" value="ANK_REP_REGION"/>
    <property type="match status" value="4"/>
</dbReference>
<feature type="repeat" description="ANK" evidence="4">
    <location>
        <begin position="117"/>
        <end position="149"/>
    </location>
</feature>
<dbReference type="Pfam" id="PF12796">
    <property type="entry name" value="Ank_2"/>
    <property type="match status" value="1"/>
</dbReference>